<keyword evidence="3" id="KW-1185">Reference proteome</keyword>
<reference evidence="2 3" key="1">
    <citation type="submission" date="2021-06" db="EMBL/GenBank/DDBJ databases">
        <title>Caerostris darwini draft genome.</title>
        <authorList>
            <person name="Kono N."/>
            <person name="Arakawa K."/>
        </authorList>
    </citation>
    <scope>NUCLEOTIDE SEQUENCE [LARGE SCALE GENOMIC DNA]</scope>
</reference>
<name>A0AAV4V9T5_9ARAC</name>
<evidence type="ECO:0000313" key="3">
    <source>
        <dbReference type="Proteomes" id="UP001054837"/>
    </source>
</evidence>
<accession>A0AAV4V9T5</accession>
<evidence type="ECO:0000256" key="1">
    <source>
        <dbReference type="SAM" id="MobiDB-lite"/>
    </source>
</evidence>
<dbReference type="EMBL" id="BPLQ01012651">
    <property type="protein sequence ID" value="GIY66774.1"/>
    <property type="molecule type" value="Genomic_DNA"/>
</dbReference>
<dbReference type="AlphaFoldDB" id="A0AAV4V9T5"/>
<gene>
    <name evidence="2" type="ORF">CDAR_18211</name>
</gene>
<feature type="compositionally biased region" description="Polar residues" evidence="1">
    <location>
        <begin position="50"/>
        <end position="70"/>
    </location>
</feature>
<dbReference type="Proteomes" id="UP001054837">
    <property type="component" value="Unassembled WGS sequence"/>
</dbReference>
<evidence type="ECO:0000313" key="2">
    <source>
        <dbReference type="EMBL" id="GIY66774.1"/>
    </source>
</evidence>
<feature type="region of interest" description="Disordered" evidence="1">
    <location>
        <begin position="119"/>
        <end position="139"/>
    </location>
</feature>
<feature type="region of interest" description="Disordered" evidence="1">
    <location>
        <begin position="50"/>
        <end position="98"/>
    </location>
</feature>
<protein>
    <submittedName>
        <fullName evidence="2">Uncharacterized protein</fullName>
    </submittedName>
</protein>
<organism evidence="2 3">
    <name type="scientific">Caerostris darwini</name>
    <dbReference type="NCBI Taxonomy" id="1538125"/>
    <lineage>
        <taxon>Eukaryota</taxon>
        <taxon>Metazoa</taxon>
        <taxon>Ecdysozoa</taxon>
        <taxon>Arthropoda</taxon>
        <taxon>Chelicerata</taxon>
        <taxon>Arachnida</taxon>
        <taxon>Araneae</taxon>
        <taxon>Araneomorphae</taxon>
        <taxon>Entelegynae</taxon>
        <taxon>Araneoidea</taxon>
        <taxon>Araneidae</taxon>
        <taxon>Caerostris</taxon>
    </lineage>
</organism>
<proteinExistence type="predicted"/>
<comment type="caution">
    <text evidence="2">The sequence shown here is derived from an EMBL/GenBank/DDBJ whole genome shotgun (WGS) entry which is preliminary data.</text>
</comment>
<sequence length="139" mass="14773">MDFRSIPPPPTLHPLVRPTANCNVHSSGWWGKIGMRRVDFLLPSPCLSSNSAGSSPYNMVPTSQGQQPGQMISPPPPGAPQDSMYNMSLNGGDSYQSMGANVQSQASALRHVISQTAGYADGSGGLYDPSMHQPPELHP</sequence>
<feature type="compositionally biased region" description="Polar residues" evidence="1">
    <location>
        <begin position="83"/>
        <end position="98"/>
    </location>
</feature>